<feature type="compositionally biased region" description="Low complexity" evidence="1">
    <location>
        <begin position="38"/>
        <end position="49"/>
    </location>
</feature>
<sequence>MEDKMKLKTIADLKFPSIPFSPIATSSPKLTKMRVPDTDQSWTSSSDDSTGNIASCILTGIDEMHIHESKSGDDSTTSSCSVHTALEFVDLLAFKNKTTSERITREELRAAIVANKMRYTDSSKEEAEIYAKVVTERILWAACRTWSGTIPVERKEDVIKYAQYANDDFYMEGTAQLCTEELQQLSEDWKYDRKTVGTFCAEKGMPPSIIDRLFTKNLVRRTDGDYLDDIEMMWLLFAIIGTDELQTSEYWFRVLDVQSTGVLSFTELENFYADITILLDKYDVIAQPYSTVITHFIDILGTDEWTLGSFKRNIKIVHKVLNGFISALRFLEQELDEKTNGERLEDQKFGEGERTRWQRLIDRAYAVVYHRNDSSSSLESSSTDE</sequence>
<reference evidence="3 4" key="1">
    <citation type="submission" date="2019-12" db="EMBL/GenBank/DDBJ databases">
        <title>Chromosome-level assembly of the Caenorhabditis remanei genome.</title>
        <authorList>
            <person name="Teterina A.A."/>
            <person name="Willis J.H."/>
            <person name="Phillips P.C."/>
        </authorList>
    </citation>
    <scope>NUCLEOTIDE SEQUENCE [LARGE SCALE GENOMIC DNA]</scope>
    <source>
        <strain evidence="3 4">PX506</strain>
        <tissue evidence="3">Whole organism</tissue>
    </source>
</reference>
<dbReference type="SUPFAM" id="SSF47473">
    <property type="entry name" value="EF-hand"/>
    <property type="match status" value="1"/>
</dbReference>
<feature type="region of interest" description="Disordered" evidence="1">
    <location>
        <begin position="29"/>
        <end position="49"/>
    </location>
</feature>
<dbReference type="PROSITE" id="PS50222">
    <property type="entry name" value="EF_HAND_2"/>
    <property type="match status" value="1"/>
</dbReference>
<proteinExistence type="predicted"/>
<dbReference type="KEGG" id="crq:GCK72_017979"/>
<dbReference type="InterPro" id="IPR011992">
    <property type="entry name" value="EF-hand-dom_pair"/>
</dbReference>
<dbReference type="GO" id="GO:0005509">
    <property type="term" value="F:calcium ion binding"/>
    <property type="evidence" value="ECO:0007669"/>
    <property type="project" value="InterPro"/>
</dbReference>
<gene>
    <name evidence="3" type="ORF">GCK72_017979</name>
</gene>
<dbReference type="CTD" id="9823997"/>
<dbReference type="GeneID" id="9823997"/>
<comment type="caution">
    <text evidence="3">The sequence shown here is derived from an EMBL/GenBank/DDBJ whole genome shotgun (WGS) entry which is preliminary data.</text>
</comment>
<dbReference type="GO" id="GO:0000159">
    <property type="term" value="C:protein phosphatase type 2A complex"/>
    <property type="evidence" value="ECO:0007669"/>
    <property type="project" value="TreeGrafter"/>
</dbReference>
<dbReference type="RefSeq" id="XP_003112427.2">
    <property type="nucleotide sequence ID" value="XM_003112379.2"/>
</dbReference>
<dbReference type="Proteomes" id="UP000483820">
    <property type="component" value="Chromosome V"/>
</dbReference>
<dbReference type="InterPro" id="IPR002048">
    <property type="entry name" value="EF_hand_dom"/>
</dbReference>
<dbReference type="GO" id="GO:0019888">
    <property type="term" value="F:protein phosphatase regulator activity"/>
    <property type="evidence" value="ECO:0007669"/>
    <property type="project" value="TreeGrafter"/>
</dbReference>
<dbReference type="EMBL" id="WUAV01000005">
    <property type="protein sequence ID" value="KAF1751425.1"/>
    <property type="molecule type" value="Genomic_DNA"/>
</dbReference>
<organism evidence="3 4">
    <name type="scientific">Caenorhabditis remanei</name>
    <name type="common">Caenorhabditis vulgaris</name>
    <dbReference type="NCBI Taxonomy" id="31234"/>
    <lineage>
        <taxon>Eukaryota</taxon>
        <taxon>Metazoa</taxon>
        <taxon>Ecdysozoa</taxon>
        <taxon>Nematoda</taxon>
        <taxon>Chromadorea</taxon>
        <taxon>Rhabditida</taxon>
        <taxon>Rhabditina</taxon>
        <taxon>Rhabditomorpha</taxon>
        <taxon>Rhabditoidea</taxon>
        <taxon>Rhabditidae</taxon>
        <taxon>Peloderinae</taxon>
        <taxon>Caenorhabditis</taxon>
    </lineage>
</organism>
<dbReference type="PANTHER" id="PTHR14095">
    <property type="entry name" value="PHOSPHATASE 2A REGULATORY SUBUNIT-RELATED"/>
    <property type="match status" value="1"/>
</dbReference>
<evidence type="ECO:0000259" key="2">
    <source>
        <dbReference type="PROSITE" id="PS50222"/>
    </source>
</evidence>
<evidence type="ECO:0000256" key="1">
    <source>
        <dbReference type="SAM" id="MobiDB-lite"/>
    </source>
</evidence>
<dbReference type="AlphaFoldDB" id="A0A6A5G9Z3"/>
<dbReference type="Gene3D" id="1.10.238.10">
    <property type="entry name" value="EF-hand"/>
    <property type="match status" value="1"/>
</dbReference>
<protein>
    <recommendedName>
        <fullName evidence="2">EF-hand domain-containing protein</fullName>
    </recommendedName>
</protein>
<feature type="domain" description="EF-hand" evidence="2">
    <location>
        <begin position="243"/>
        <end position="278"/>
    </location>
</feature>
<evidence type="ECO:0000313" key="4">
    <source>
        <dbReference type="Proteomes" id="UP000483820"/>
    </source>
</evidence>
<evidence type="ECO:0000313" key="3">
    <source>
        <dbReference type="EMBL" id="KAF1751425.1"/>
    </source>
</evidence>
<dbReference type="PANTHER" id="PTHR14095:SF5">
    <property type="entry name" value="EF-HAND DOMAIN-CONTAINING PROTEIN"/>
    <property type="match status" value="1"/>
</dbReference>
<name>A0A6A5G9Z3_CAERE</name>
<accession>A0A6A5G9Z3</accession>